<accession>A0A8G2BV40</accession>
<sequence length="483" mass="53926">MKKILLLAVVCLLCLPLSLSAYNGQLSFKNGKFKIVQFTDIHWDNKSPNSAKTAETIQSVIKAEQPDVAILTGDVVTSAPGVEGWKAIINIFDGAKIPYAVLMGNHDAEVVAKGEIYDMLLRSPYFVGAKGPENIRGCGNYILPVYGSKNKQKIAALLYCIDSNDYPTLKEYGHYDWIHFDQIAWYRDQSTKYTQANGGKTYPALAFFHIPLPEYYKVGRSDTKLGVMNEGAVASPDINTGMFASFIEMGDVMGVFAGHDHDNDFIGLNFDIALAYGRVTGADAYGDLVRGGRVIELSEGQRGFDTWITTPAGREYVYYYPSGLNSKDEETMTYLPAKNVKPKQHGVAYTYYEGKFKQTDQIAAGTKLKEGTMKNFSIKEAPAKDHFAYDFRTLVNIPEDGVYRFYTFSDDGSKLFIDGHMVVDNDGGHNDRQRKGMVALKAGFHELRVLYFEDYMGEMLEVGVSSRKIKESVLPDDMLYLPE</sequence>
<evidence type="ECO:0000313" key="4">
    <source>
        <dbReference type="Proteomes" id="UP000236725"/>
    </source>
</evidence>
<dbReference type="InterPro" id="IPR004843">
    <property type="entry name" value="Calcineurin-like_PHP"/>
</dbReference>
<organism evidence="3 4">
    <name type="scientific">Parabacteroides chinchillae</name>
    <dbReference type="NCBI Taxonomy" id="871327"/>
    <lineage>
        <taxon>Bacteria</taxon>
        <taxon>Pseudomonadati</taxon>
        <taxon>Bacteroidota</taxon>
        <taxon>Bacteroidia</taxon>
        <taxon>Bacteroidales</taxon>
        <taxon>Tannerellaceae</taxon>
        <taxon>Parabacteroides</taxon>
    </lineage>
</organism>
<dbReference type="PANTHER" id="PTHR32440:SF11">
    <property type="entry name" value="METALLOPHOSPHOESTERASE DOMAIN-CONTAINING PROTEIN"/>
    <property type="match status" value="1"/>
</dbReference>
<evidence type="ECO:0000259" key="2">
    <source>
        <dbReference type="PROSITE" id="PS51820"/>
    </source>
</evidence>
<dbReference type="Gene3D" id="3.60.21.10">
    <property type="match status" value="1"/>
</dbReference>
<dbReference type="InterPro" id="IPR037524">
    <property type="entry name" value="PA14/GLEYA"/>
</dbReference>
<feature type="signal peptide" evidence="1">
    <location>
        <begin position="1"/>
        <end position="21"/>
    </location>
</feature>
<evidence type="ECO:0000256" key="1">
    <source>
        <dbReference type="SAM" id="SignalP"/>
    </source>
</evidence>
<dbReference type="Pfam" id="PF00149">
    <property type="entry name" value="Metallophos"/>
    <property type="match status" value="1"/>
</dbReference>
<dbReference type="AlphaFoldDB" id="A0A8G2BV40"/>
<dbReference type="PROSITE" id="PS51820">
    <property type="entry name" value="PA14"/>
    <property type="match status" value="1"/>
</dbReference>
<dbReference type="RefSeq" id="WP_103982745.1">
    <property type="nucleotide sequence ID" value="NZ_FNVS01000004.1"/>
</dbReference>
<dbReference type="Pfam" id="PF07691">
    <property type="entry name" value="PA14"/>
    <property type="match status" value="1"/>
</dbReference>
<keyword evidence="1" id="KW-0732">Signal</keyword>
<name>A0A8G2BV40_9BACT</name>
<dbReference type="GO" id="GO:0005737">
    <property type="term" value="C:cytoplasm"/>
    <property type="evidence" value="ECO:0007669"/>
    <property type="project" value="TreeGrafter"/>
</dbReference>
<dbReference type="InterPro" id="IPR029052">
    <property type="entry name" value="Metallo-depent_PP-like"/>
</dbReference>
<proteinExistence type="predicted"/>
<dbReference type="CDD" id="cd07383">
    <property type="entry name" value="MPP_Dcr2"/>
    <property type="match status" value="1"/>
</dbReference>
<comment type="caution">
    <text evidence="3">The sequence shown here is derived from an EMBL/GenBank/DDBJ whole genome shotgun (WGS) entry which is preliminary data.</text>
</comment>
<feature type="chain" id="PRO_5034600094" evidence="1">
    <location>
        <begin position="22"/>
        <end position="483"/>
    </location>
</feature>
<dbReference type="SMART" id="SM00758">
    <property type="entry name" value="PA14"/>
    <property type="match status" value="1"/>
</dbReference>
<dbReference type="PANTHER" id="PTHR32440">
    <property type="entry name" value="PHOSPHATASE DCR2-RELATED-RELATED"/>
    <property type="match status" value="1"/>
</dbReference>
<dbReference type="InterPro" id="IPR011658">
    <property type="entry name" value="PA14_dom"/>
</dbReference>
<dbReference type="SUPFAM" id="SSF56988">
    <property type="entry name" value="Anthrax protective antigen"/>
    <property type="match status" value="1"/>
</dbReference>
<dbReference type="GO" id="GO:0016788">
    <property type="term" value="F:hydrolase activity, acting on ester bonds"/>
    <property type="evidence" value="ECO:0007669"/>
    <property type="project" value="TreeGrafter"/>
</dbReference>
<evidence type="ECO:0000313" key="3">
    <source>
        <dbReference type="EMBL" id="SEF66934.1"/>
    </source>
</evidence>
<keyword evidence="4" id="KW-1185">Reference proteome</keyword>
<gene>
    <name evidence="3" type="ORF">SAMN05444001_104122</name>
</gene>
<dbReference type="Proteomes" id="UP000236725">
    <property type="component" value="Unassembled WGS sequence"/>
</dbReference>
<feature type="domain" description="PA14" evidence="2">
    <location>
        <begin position="342"/>
        <end position="478"/>
    </location>
</feature>
<reference evidence="3 4" key="1">
    <citation type="submission" date="2016-10" db="EMBL/GenBank/DDBJ databases">
        <authorList>
            <person name="Varghese N."/>
            <person name="Submissions S."/>
        </authorList>
    </citation>
    <scope>NUCLEOTIDE SEQUENCE [LARGE SCALE GENOMIC DNA]</scope>
    <source>
        <strain evidence="3 4">DSM 29073</strain>
    </source>
</reference>
<protein>
    <submittedName>
        <fullName evidence="3">3',5'-cyclic AMP phosphodiesterase CpdA</fullName>
    </submittedName>
</protein>
<dbReference type="Gene3D" id="3.90.182.10">
    <property type="entry name" value="Toxin - Anthrax Protective Antigen,domain 1"/>
    <property type="match status" value="1"/>
</dbReference>
<dbReference type="SUPFAM" id="SSF56300">
    <property type="entry name" value="Metallo-dependent phosphatases"/>
    <property type="match status" value="1"/>
</dbReference>
<dbReference type="EMBL" id="FNVS01000004">
    <property type="protein sequence ID" value="SEF66934.1"/>
    <property type="molecule type" value="Genomic_DNA"/>
</dbReference>